<feature type="region of interest" description="Disordered" evidence="1">
    <location>
        <begin position="1"/>
        <end position="54"/>
    </location>
</feature>
<dbReference type="SUPFAM" id="SSF140383">
    <property type="entry name" value="BSD domain-like"/>
    <property type="match status" value="1"/>
</dbReference>
<dbReference type="PROSITE" id="PS50858">
    <property type="entry name" value="BSD"/>
    <property type="match status" value="1"/>
</dbReference>
<dbReference type="GO" id="GO:0005737">
    <property type="term" value="C:cytoplasm"/>
    <property type="evidence" value="ECO:0000318"/>
    <property type="project" value="GO_Central"/>
</dbReference>
<dbReference type="Pfam" id="PF03909">
    <property type="entry name" value="BSD"/>
    <property type="match status" value="1"/>
</dbReference>
<feature type="compositionally biased region" description="Acidic residues" evidence="1">
    <location>
        <begin position="440"/>
        <end position="460"/>
    </location>
</feature>
<feature type="compositionally biased region" description="Polar residues" evidence="1">
    <location>
        <begin position="142"/>
        <end position="151"/>
    </location>
</feature>
<evidence type="ECO:0000259" key="2">
    <source>
        <dbReference type="PROSITE" id="PS50858"/>
    </source>
</evidence>
<protein>
    <recommendedName>
        <fullName evidence="2">BSD domain-containing protein</fullName>
    </recommendedName>
</protein>
<dbReference type="InterPro" id="IPR005607">
    <property type="entry name" value="BSD_dom"/>
</dbReference>
<evidence type="ECO:0000313" key="3">
    <source>
        <dbReference type="EMBL" id="OAY49651.1"/>
    </source>
</evidence>
<feature type="region of interest" description="Disordered" evidence="1">
    <location>
        <begin position="131"/>
        <end position="151"/>
    </location>
</feature>
<evidence type="ECO:0000313" key="4">
    <source>
        <dbReference type="Proteomes" id="UP000091857"/>
    </source>
</evidence>
<name>A0A2C9VU12_MANES</name>
<dbReference type="Gene3D" id="1.10.3970.10">
    <property type="entry name" value="BSD domain"/>
    <property type="match status" value="1"/>
</dbReference>
<sequence>MNFFKSVFADEPDSPKYESKSSFNQPQADSDPNSPPKQQNPNPNDAGSSSGDDGWSFGGLIKNLTFKSESVIEIYRRDLQEFGSGLKKEIEVAHGSLETVGHAIDELGSSVLKNTAQIISQGKQAILAADLESDSSDSNNERSITGQQSLNSKPYSRFDAQVRAIQGDASTYCEEPEDLDDYNKWKLGFSLAEKREEFESLLEENAAVESIYKRVVPNSVDEETFWCRYYFKLYKLKQAEDVRANLVKRAISSEEEDLSWDVDDDEEEEKEDETNGTLKVNLKENHDLGNKDSLNITKDEEMRHKESEQIVKCDEISKQGSGDTEQTVKVKDTEVSVVESEKVQVTIGGDNVASEKVDLGKSEVETVSRSDEKGGSEGKGDNGDSSKDSDVSIISSHPSVPEEEVIGWDEIEDLSCIDEKKECHSASPNKIDLRKRLSAAEEEEDLSWDIEDDDDEPVKA</sequence>
<dbReference type="Proteomes" id="UP000091857">
    <property type="component" value="Chromosome 5"/>
</dbReference>
<reference evidence="4" key="1">
    <citation type="journal article" date="2016" name="Nat. Biotechnol.">
        <title>Sequencing wild and cultivated cassava and related species reveals extensive interspecific hybridization and genetic diversity.</title>
        <authorList>
            <person name="Bredeson J.V."/>
            <person name="Lyons J.B."/>
            <person name="Prochnik S.E."/>
            <person name="Wu G.A."/>
            <person name="Ha C.M."/>
            <person name="Edsinger-Gonzales E."/>
            <person name="Grimwood J."/>
            <person name="Schmutz J."/>
            <person name="Rabbi I.Y."/>
            <person name="Egesi C."/>
            <person name="Nauluvula P."/>
            <person name="Lebot V."/>
            <person name="Ndunguru J."/>
            <person name="Mkamilo G."/>
            <person name="Bart R.S."/>
            <person name="Setter T.L."/>
            <person name="Gleadow R.M."/>
            <person name="Kulakow P."/>
            <person name="Ferguson M.E."/>
            <person name="Rounsley S."/>
            <person name="Rokhsar D.S."/>
        </authorList>
    </citation>
    <scope>NUCLEOTIDE SEQUENCE [LARGE SCALE GENOMIC DNA]</scope>
    <source>
        <strain evidence="4">cv. AM560-2</strain>
    </source>
</reference>
<dbReference type="EMBL" id="CM004391">
    <property type="protein sequence ID" value="OAY49651.1"/>
    <property type="molecule type" value="Genomic_DNA"/>
</dbReference>
<feature type="region of interest" description="Disordered" evidence="1">
    <location>
        <begin position="314"/>
        <end position="333"/>
    </location>
</feature>
<feature type="compositionally biased region" description="Basic and acidic residues" evidence="1">
    <location>
        <begin position="353"/>
        <end position="390"/>
    </location>
</feature>
<dbReference type="AlphaFoldDB" id="A0A2C9VU12"/>
<comment type="caution">
    <text evidence="3">The sequence shown here is derived from an EMBL/GenBank/DDBJ whole genome shotgun (WGS) entry which is preliminary data.</text>
</comment>
<keyword evidence="4" id="KW-1185">Reference proteome</keyword>
<dbReference type="InterPro" id="IPR035925">
    <property type="entry name" value="BSD_dom_sf"/>
</dbReference>
<feature type="compositionally biased region" description="Low complexity" evidence="1">
    <location>
        <begin position="30"/>
        <end position="54"/>
    </location>
</feature>
<feature type="region of interest" description="Disordered" evidence="1">
    <location>
        <begin position="438"/>
        <end position="460"/>
    </location>
</feature>
<dbReference type="OMA" id="GAMESIY"/>
<dbReference type="Gramene" id="Manes.05G072200.1.v8.1">
    <property type="protein sequence ID" value="Manes.05G072200.1.v8.1.CDS.1"/>
    <property type="gene ID" value="Manes.05G072200.v8.1"/>
</dbReference>
<accession>A0A2C9VU12</accession>
<feature type="domain" description="BSD" evidence="2">
    <location>
        <begin position="185"/>
        <end position="237"/>
    </location>
</feature>
<feature type="region of interest" description="Disordered" evidence="1">
    <location>
        <begin position="348"/>
        <end position="407"/>
    </location>
</feature>
<dbReference type="OrthoDB" id="73788at2759"/>
<gene>
    <name evidence="3" type="ORF">MANES_05G072200v8</name>
</gene>
<dbReference type="SMART" id="SM00751">
    <property type="entry name" value="BSD"/>
    <property type="match status" value="1"/>
</dbReference>
<dbReference type="PANTHER" id="PTHR16019:SF5">
    <property type="entry name" value="BSD DOMAIN-CONTAINING PROTEIN 1"/>
    <property type="match status" value="1"/>
</dbReference>
<dbReference type="InterPro" id="IPR051494">
    <property type="entry name" value="BSD_domain-containing"/>
</dbReference>
<proteinExistence type="predicted"/>
<dbReference type="PANTHER" id="PTHR16019">
    <property type="entry name" value="SYNAPSE-ASSOCIATED PROTEIN"/>
    <property type="match status" value="1"/>
</dbReference>
<evidence type="ECO:0000256" key="1">
    <source>
        <dbReference type="SAM" id="MobiDB-lite"/>
    </source>
</evidence>
<organism evidence="3 4">
    <name type="scientific">Manihot esculenta</name>
    <name type="common">Cassava</name>
    <name type="synonym">Jatropha manihot</name>
    <dbReference type="NCBI Taxonomy" id="3983"/>
    <lineage>
        <taxon>Eukaryota</taxon>
        <taxon>Viridiplantae</taxon>
        <taxon>Streptophyta</taxon>
        <taxon>Embryophyta</taxon>
        <taxon>Tracheophyta</taxon>
        <taxon>Spermatophyta</taxon>
        <taxon>Magnoliopsida</taxon>
        <taxon>eudicotyledons</taxon>
        <taxon>Gunneridae</taxon>
        <taxon>Pentapetalae</taxon>
        <taxon>rosids</taxon>
        <taxon>fabids</taxon>
        <taxon>Malpighiales</taxon>
        <taxon>Euphorbiaceae</taxon>
        <taxon>Crotonoideae</taxon>
        <taxon>Manihoteae</taxon>
        <taxon>Manihot</taxon>
    </lineage>
</organism>